<keyword evidence="11" id="KW-1185">Reference proteome</keyword>
<dbReference type="Pfam" id="PF10277">
    <property type="entry name" value="Frag1"/>
    <property type="match status" value="1"/>
</dbReference>
<name>A0A813UHA4_9BILA</name>
<keyword evidence="3" id="KW-0337">GPI-anchor biosynthesis</keyword>
<dbReference type="EMBL" id="CAJNOC010001017">
    <property type="protein sequence ID" value="CAF0826916.1"/>
    <property type="molecule type" value="Genomic_DNA"/>
</dbReference>
<evidence type="ECO:0000256" key="5">
    <source>
        <dbReference type="ARBA" id="ARBA00022989"/>
    </source>
</evidence>
<dbReference type="GO" id="GO:0006506">
    <property type="term" value="P:GPI anchor biosynthetic process"/>
    <property type="evidence" value="ECO:0007669"/>
    <property type="project" value="UniProtKB-KW"/>
</dbReference>
<protein>
    <recommendedName>
        <fullName evidence="9">CWH43-like N-terminal domain-containing protein</fullName>
    </recommendedName>
</protein>
<evidence type="ECO:0000256" key="3">
    <source>
        <dbReference type="ARBA" id="ARBA00022502"/>
    </source>
</evidence>
<dbReference type="Proteomes" id="UP000663879">
    <property type="component" value="Unassembled WGS sequence"/>
</dbReference>
<feature type="transmembrane region" description="Helical" evidence="8">
    <location>
        <begin position="177"/>
        <end position="195"/>
    </location>
</feature>
<feature type="transmembrane region" description="Helical" evidence="8">
    <location>
        <begin position="102"/>
        <end position="123"/>
    </location>
</feature>
<dbReference type="PANTHER" id="PTHR12892">
    <property type="entry name" value="FGF RECEPTOR ACTIVATING PROTEIN 1"/>
    <property type="match status" value="1"/>
</dbReference>
<dbReference type="PROSITE" id="PS51257">
    <property type="entry name" value="PROKAR_LIPOPROTEIN"/>
    <property type="match status" value="1"/>
</dbReference>
<feature type="transmembrane region" description="Helical" evidence="8">
    <location>
        <begin position="129"/>
        <end position="156"/>
    </location>
</feature>
<organism evidence="10 11">
    <name type="scientific">Brachionus calyciflorus</name>
    <dbReference type="NCBI Taxonomy" id="104777"/>
    <lineage>
        <taxon>Eukaryota</taxon>
        <taxon>Metazoa</taxon>
        <taxon>Spiralia</taxon>
        <taxon>Gnathifera</taxon>
        <taxon>Rotifera</taxon>
        <taxon>Eurotatoria</taxon>
        <taxon>Monogononta</taxon>
        <taxon>Pseudotrocha</taxon>
        <taxon>Ploima</taxon>
        <taxon>Brachionidae</taxon>
        <taxon>Brachionus</taxon>
    </lineage>
</organism>
<comment type="caution">
    <text evidence="10">The sequence shown here is derived from an EMBL/GenBank/DDBJ whole genome shotgun (WGS) entry which is preliminary data.</text>
</comment>
<dbReference type="GO" id="GO:0000139">
    <property type="term" value="C:Golgi membrane"/>
    <property type="evidence" value="ECO:0007669"/>
    <property type="project" value="UniProtKB-SubCell"/>
</dbReference>
<reference evidence="10" key="1">
    <citation type="submission" date="2021-02" db="EMBL/GenBank/DDBJ databases">
        <authorList>
            <person name="Nowell W R."/>
        </authorList>
    </citation>
    <scope>NUCLEOTIDE SEQUENCE</scope>
    <source>
        <strain evidence="10">Ploen Becks lab</strain>
    </source>
</reference>
<dbReference type="InterPro" id="IPR039545">
    <property type="entry name" value="PGAP2"/>
</dbReference>
<evidence type="ECO:0000313" key="11">
    <source>
        <dbReference type="Proteomes" id="UP000663879"/>
    </source>
</evidence>
<dbReference type="AlphaFoldDB" id="A0A813UHA4"/>
<evidence type="ECO:0000256" key="7">
    <source>
        <dbReference type="ARBA" id="ARBA00023136"/>
    </source>
</evidence>
<dbReference type="PANTHER" id="PTHR12892:SF11">
    <property type="entry name" value="POST-GPI ATTACHMENT TO PROTEINS FACTOR 2"/>
    <property type="match status" value="1"/>
</dbReference>
<keyword evidence="7 8" id="KW-0472">Membrane</keyword>
<evidence type="ECO:0000313" key="10">
    <source>
        <dbReference type="EMBL" id="CAF0826916.1"/>
    </source>
</evidence>
<keyword evidence="6" id="KW-0333">Golgi apparatus</keyword>
<evidence type="ECO:0000256" key="4">
    <source>
        <dbReference type="ARBA" id="ARBA00022692"/>
    </source>
</evidence>
<comment type="subcellular location">
    <subcellularLocation>
        <location evidence="1">Golgi apparatus membrane</location>
        <topology evidence="1">Multi-pass membrane protein</topology>
    </subcellularLocation>
</comment>
<accession>A0A813UHA4</accession>
<evidence type="ECO:0000256" key="8">
    <source>
        <dbReference type="SAM" id="Phobius"/>
    </source>
</evidence>
<evidence type="ECO:0000256" key="6">
    <source>
        <dbReference type="ARBA" id="ARBA00023034"/>
    </source>
</evidence>
<proteinExistence type="inferred from homology"/>
<feature type="domain" description="CWH43-like N-terminal" evidence="9">
    <location>
        <begin position="5"/>
        <end position="231"/>
    </location>
</feature>
<evidence type="ECO:0000259" key="9">
    <source>
        <dbReference type="Pfam" id="PF10277"/>
    </source>
</evidence>
<evidence type="ECO:0000256" key="1">
    <source>
        <dbReference type="ARBA" id="ARBA00004653"/>
    </source>
</evidence>
<evidence type="ECO:0000256" key="2">
    <source>
        <dbReference type="ARBA" id="ARBA00007414"/>
    </source>
</evidence>
<keyword evidence="4 8" id="KW-0812">Transmembrane</keyword>
<sequence length="248" mass="29941">MDLHFKHLCYFGFSLPLGAFIACIFLSMYKDFESANHTHCQVDNIFPSISACISNFFPQNTLWRLCIGIDSFPRYLIAFIYYNKYYIPKTNRMRKPTIYLYLIKLGFLFHIIELTSLLILTYVSSVEIFFIHMISFVIFLITSSFYMILTIWTYYLQRDDQSKEMSIREKYSKKLKLWTFLFYLTCFMMSLYFYIRHNTYCEPYIYSLFSLMEYLTVLANIFYHSIIIYDLNLNNNTFKISLIETKNF</sequence>
<keyword evidence="5 8" id="KW-1133">Transmembrane helix</keyword>
<feature type="transmembrane region" description="Helical" evidence="8">
    <location>
        <begin position="207"/>
        <end position="229"/>
    </location>
</feature>
<dbReference type="InterPro" id="IPR019402">
    <property type="entry name" value="CWH43_N"/>
</dbReference>
<gene>
    <name evidence="10" type="ORF">OXX778_LOCUS7766</name>
</gene>
<dbReference type="OrthoDB" id="68581at2759"/>
<feature type="transmembrane region" description="Helical" evidence="8">
    <location>
        <begin position="62"/>
        <end position="82"/>
    </location>
</feature>
<feature type="transmembrane region" description="Helical" evidence="8">
    <location>
        <begin position="7"/>
        <end position="29"/>
    </location>
</feature>
<comment type="similarity">
    <text evidence="2">Belongs to the PGAP2 family.</text>
</comment>
<dbReference type="GO" id="GO:0005789">
    <property type="term" value="C:endoplasmic reticulum membrane"/>
    <property type="evidence" value="ECO:0007669"/>
    <property type="project" value="TreeGrafter"/>
</dbReference>